<keyword evidence="4" id="KW-1185">Reference proteome</keyword>
<name>A0A1I8AUZ2_9BILA</name>
<dbReference type="Gene3D" id="1.10.225.10">
    <property type="entry name" value="Saposin-like"/>
    <property type="match status" value="1"/>
</dbReference>
<dbReference type="WBParaSite" id="L893_g9448.t1">
    <property type="protein sequence ID" value="L893_g9448.t1"/>
    <property type="gene ID" value="L893_g9448"/>
</dbReference>
<evidence type="ECO:0000259" key="3">
    <source>
        <dbReference type="PROSITE" id="PS50015"/>
    </source>
</evidence>
<evidence type="ECO:0000256" key="2">
    <source>
        <dbReference type="SAM" id="SignalP"/>
    </source>
</evidence>
<dbReference type="PROSITE" id="PS50015">
    <property type="entry name" value="SAP_B"/>
    <property type="match status" value="1"/>
</dbReference>
<feature type="chain" id="PRO_5009315124" evidence="2">
    <location>
        <begin position="30"/>
        <end position="115"/>
    </location>
</feature>
<dbReference type="InterPro" id="IPR011001">
    <property type="entry name" value="Saposin-like"/>
</dbReference>
<evidence type="ECO:0000313" key="5">
    <source>
        <dbReference type="WBParaSite" id="L893_g9448.t1"/>
    </source>
</evidence>
<organism evidence="4 5">
    <name type="scientific">Steinernema glaseri</name>
    <dbReference type="NCBI Taxonomy" id="37863"/>
    <lineage>
        <taxon>Eukaryota</taxon>
        <taxon>Metazoa</taxon>
        <taxon>Ecdysozoa</taxon>
        <taxon>Nematoda</taxon>
        <taxon>Chromadorea</taxon>
        <taxon>Rhabditida</taxon>
        <taxon>Tylenchina</taxon>
        <taxon>Panagrolaimomorpha</taxon>
        <taxon>Strongyloidoidea</taxon>
        <taxon>Steinernematidae</taxon>
        <taxon>Steinernema</taxon>
    </lineage>
</organism>
<feature type="signal peptide" evidence="2">
    <location>
        <begin position="1"/>
        <end position="29"/>
    </location>
</feature>
<dbReference type="SMART" id="SM00741">
    <property type="entry name" value="SapB"/>
    <property type="match status" value="1"/>
</dbReference>
<proteinExistence type="predicted"/>
<dbReference type="SUPFAM" id="SSF47862">
    <property type="entry name" value="Saposin"/>
    <property type="match status" value="1"/>
</dbReference>
<sequence>MIVDHRSPQIMKVLSAVLLICGLVAVSNALALKQADAKPLCSFCEQLIQYIETQIEDEGAPLEKQVNEACDVLTKDNPVLDPICKSIADGQIQQVENEIKNKDKPDLVCKKIKLC</sequence>
<keyword evidence="1" id="KW-1015">Disulfide bond</keyword>
<protein>
    <submittedName>
        <fullName evidence="5">Saposin B-type domain-containing protein</fullName>
    </submittedName>
</protein>
<evidence type="ECO:0000313" key="4">
    <source>
        <dbReference type="Proteomes" id="UP000095287"/>
    </source>
</evidence>
<keyword evidence="2" id="KW-0732">Signal</keyword>
<reference evidence="5" key="1">
    <citation type="submission" date="2016-11" db="UniProtKB">
        <authorList>
            <consortium name="WormBaseParasite"/>
        </authorList>
    </citation>
    <scope>IDENTIFICATION</scope>
</reference>
<dbReference type="AlphaFoldDB" id="A0A1I8AUZ2"/>
<accession>A0A1I8AUZ2</accession>
<feature type="domain" description="Saposin B-type" evidence="3">
    <location>
        <begin position="37"/>
        <end position="115"/>
    </location>
</feature>
<evidence type="ECO:0000256" key="1">
    <source>
        <dbReference type="ARBA" id="ARBA00023157"/>
    </source>
</evidence>
<dbReference type="Proteomes" id="UP000095287">
    <property type="component" value="Unplaced"/>
</dbReference>
<dbReference type="InterPro" id="IPR008139">
    <property type="entry name" value="SaposinB_dom"/>
</dbReference>